<name>A0A846YF43_9NOCA</name>
<reference evidence="1 2" key="1">
    <citation type="submission" date="2020-04" db="EMBL/GenBank/DDBJ databases">
        <title>MicrobeNet Type strains.</title>
        <authorList>
            <person name="Nicholson A.C."/>
        </authorList>
    </citation>
    <scope>NUCLEOTIDE SEQUENCE [LARGE SCALE GENOMIC DNA]</scope>
    <source>
        <strain evidence="1 2">JCM 3332</strain>
    </source>
</reference>
<dbReference type="AlphaFoldDB" id="A0A846YF43"/>
<evidence type="ECO:0000313" key="1">
    <source>
        <dbReference type="EMBL" id="NKY57643.1"/>
    </source>
</evidence>
<evidence type="ECO:0000313" key="2">
    <source>
        <dbReference type="Proteomes" id="UP000570678"/>
    </source>
</evidence>
<dbReference type="RefSeq" id="WP_062975588.1">
    <property type="nucleotide sequence ID" value="NZ_JAAXOT010000007.1"/>
</dbReference>
<organism evidence="1 2">
    <name type="scientific">Nocardia flavorosea</name>
    <dbReference type="NCBI Taxonomy" id="53429"/>
    <lineage>
        <taxon>Bacteria</taxon>
        <taxon>Bacillati</taxon>
        <taxon>Actinomycetota</taxon>
        <taxon>Actinomycetes</taxon>
        <taxon>Mycobacteriales</taxon>
        <taxon>Nocardiaceae</taxon>
        <taxon>Nocardia</taxon>
    </lineage>
</organism>
<dbReference type="Proteomes" id="UP000570678">
    <property type="component" value="Unassembled WGS sequence"/>
</dbReference>
<keyword evidence="2" id="KW-1185">Reference proteome</keyword>
<sequence>MSEDPPPRPLGSLLTQAREGSLSVSLGQGAPDEVRANAEEFVYIERDCEGFKLLIQELQSMAEDIADRERWDLGEKDMDSARIVVGRFRSKAKGADDGNAIFEVLEQHYRIVEDIQELHRVIAQRYMETDDAFAARYNELMAGAPPAVPLALPPAIPIPPGTALG</sequence>
<proteinExistence type="predicted"/>
<protein>
    <submittedName>
        <fullName evidence="1">Uncharacterized protein</fullName>
    </submittedName>
</protein>
<comment type="caution">
    <text evidence="1">The sequence shown here is derived from an EMBL/GenBank/DDBJ whole genome shotgun (WGS) entry which is preliminary data.</text>
</comment>
<dbReference type="EMBL" id="JAAXOT010000007">
    <property type="protein sequence ID" value="NKY57643.1"/>
    <property type="molecule type" value="Genomic_DNA"/>
</dbReference>
<accession>A0A846YF43</accession>
<gene>
    <name evidence="1" type="ORF">HGA15_16095</name>
</gene>